<evidence type="ECO:0000313" key="1">
    <source>
        <dbReference type="EnsemblMetazoa" id="tetur02g09510.1"/>
    </source>
</evidence>
<dbReference type="Proteomes" id="UP000015104">
    <property type="component" value="Unassembled WGS sequence"/>
</dbReference>
<keyword evidence="2" id="KW-1185">Reference proteome</keyword>
<dbReference type="EnsemblMetazoa" id="tetur02g09510.1">
    <property type="protein sequence ID" value="tetur02g09510.1"/>
    <property type="gene ID" value="tetur02g09510"/>
</dbReference>
<sequence>MRRHIRNSKHSVHIRDNSSFIPDSMNSSIVQHMVRKNRRCYGALKYDIYYEHAKFLELNKEYKHQPRNEEYVSADIHREKSAKSSGKRLSKVFKCPYCAYAATGGYKSSVMRHIHGREKPGSTERGTPACGQRKLVEPAINGKFALAKKTILISL</sequence>
<reference evidence="2" key="1">
    <citation type="submission" date="2011-08" db="EMBL/GenBank/DDBJ databases">
        <authorList>
            <person name="Rombauts S."/>
        </authorList>
    </citation>
    <scope>NUCLEOTIDE SEQUENCE</scope>
    <source>
        <strain evidence="2">London</strain>
    </source>
</reference>
<dbReference type="EMBL" id="CAEY01000815">
    <property type="status" value="NOT_ANNOTATED_CDS"/>
    <property type="molecule type" value="Genomic_DNA"/>
</dbReference>
<organism evidence="1 2">
    <name type="scientific">Tetranychus urticae</name>
    <name type="common">Two-spotted spider mite</name>
    <dbReference type="NCBI Taxonomy" id="32264"/>
    <lineage>
        <taxon>Eukaryota</taxon>
        <taxon>Metazoa</taxon>
        <taxon>Ecdysozoa</taxon>
        <taxon>Arthropoda</taxon>
        <taxon>Chelicerata</taxon>
        <taxon>Arachnida</taxon>
        <taxon>Acari</taxon>
        <taxon>Acariformes</taxon>
        <taxon>Trombidiformes</taxon>
        <taxon>Prostigmata</taxon>
        <taxon>Eleutherengona</taxon>
        <taxon>Raphignathae</taxon>
        <taxon>Tetranychoidea</taxon>
        <taxon>Tetranychidae</taxon>
        <taxon>Tetranychus</taxon>
    </lineage>
</organism>
<evidence type="ECO:0000313" key="2">
    <source>
        <dbReference type="Proteomes" id="UP000015104"/>
    </source>
</evidence>
<proteinExistence type="predicted"/>
<protein>
    <submittedName>
        <fullName evidence="1">Uncharacterized protein</fullName>
    </submittedName>
</protein>
<dbReference type="HOGENOM" id="CLU_1697763_0_0_1"/>
<dbReference type="AlphaFoldDB" id="T1JWU2"/>
<reference evidence="1" key="2">
    <citation type="submission" date="2015-06" db="UniProtKB">
        <authorList>
            <consortium name="EnsemblMetazoa"/>
        </authorList>
    </citation>
    <scope>IDENTIFICATION</scope>
</reference>
<name>T1JWU2_TETUR</name>
<accession>T1JWU2</accession>